<dbReference type="AlphaFoldDB" id="A0AAX4JQW8"/>
<dbReference type="GO" id="GO:0042144">
    <property type="term" value="P:vacuole fusion, non-autophagic"/>
    <property type="evidence" value="ECO:0007669"/>
    <property type="project" value="InterPro"/>
</dbReference>
<feature type="coiled-coil region" evidence="1">
    <location>
        <begin position="147"/>
        <end position="206"/>
    </location>
</feature>
<dbReference type="RefSeq" id="XP_066074595.1">
    <property type="nucleotide sequence ID" value="XM_066218498.1"/>
</dbReference>
<evidence type="ECO:0000256" key="1">
    <source>
        <dbReference type="SAM" id="Coils"/>
    </source>
</evidence>
<feature type="compositionally biased region" description="Polar residues" evidence="2">
    <location>
        <begin position="310"/>
        <end position="333"/>
    </location>
</feature>
<organism evidence="3 4">
    <name type="scientific">Kwoniella dendrophila CBS 6074</name>
    <dbReference type="NCBI Taxonomy" id="1295534"/>
    <lineage>
        <taxon>Eukaryota</taxon>
        <taxon>Fungi</taxon>
        <taxon>Dikarya</taxon>
        <taxon>Basidiomycota</taxon>
        <taxon>Agaricomycotina</taxon>
        <taxon>Tremellomycetes</taxon>
        <taxon>Tremellales</taxon>
        <taxon>Cryptococcaceae</taxon>
        <taxon>Kwoniella</taxon>
    </lineage>
</organism>
<dbReference type="SUPFAM" id="SSF103657">
    <property type="entry name" value="BAR/IMD domain-like"/>
    <property type="match status" value="1"/>
</dbReference>
<accession>A0AAX4JQW8</accession>
<feature type="compositionally biased region" description="Basic and acidic residues" evidence="2">
    <location>
        <begin position="436"/>
        <end position="459"/>
    </location>
</feature>
<gene>
    <name evidence="3" type="ORF">L201_002724</name>
</gene>
<feature type="region of interest" description="Disordered" evidence="2">
    <location>
        <begin position="1"/>
        <end position="35"/>
    </location>
</feature>
<protein>
    <recommendedName>
        <fullName evidence="5">IMD domain-containing protein</fullName>
    </recommendedName>
</protein>
<keyword evidence="1" id="KW-0175">Coiled coil</keyword>
<feature type="compositionally biased region" description="Polar residues" evidence="2">
    <location>
        <begin position="281"/>
        <end position="290"/>
    </location>
</feature>
<proteinExistence type="predicted"/>
<reference evidence="3 4" key="1">
    <citation type="submission" date="2024-01" db="EMBL/GenBank/DDBJ databases">
        <title>Comparative genomics of Cryptococcus and Kwoniella reveals pathogenesis evolution and contrasting modes of karyotype evolution via chromosome fusion or intercentromeric recombination.</title>
        <authorList>
            <person name="Coelho M.A."/>
            <person name="David-Palma M."/>
            <person name="Shea T."/>
            <person name="Bowers K."/>
            <person name="McGinley-Smith S."/>
            <person name="Mohammad A.W."/>
            <person name="Gnirke A."/>
            <person name="Yurkov A.M."/>
            <person name="Nowrousian M."/>
            <person name="Sun S."/>
            <person name="Cuomo C.A."/>
            <person name="Heitman J."/>
        </authorList>
    </citation>
    <scope>NUCLEOTIDE SEQUENCE [LARGE SCALE GENOMIC DNA]</scope>
    <source>
        <strain evidence="3 4">CBS 6074</strain>
    </source>
</reference>
<feature type="compositionally biased region" description="Basic and acidic residues" evidence="2">
    <location>
        <begin position="347"/>
        <end position="380"/>
    </location>
</feature>
<dbReference type="GeneID" id="91093396"/>
<evidence type="ECO:0008006" key="5">
    <source>
        <dbReference type="Google" id="ProtNLM"/>
    </source>
</evidence>
<dbReference type="FunFam" id="1.20.1270.60:FF:000075">
    <property type="entry name" value="Related to IVY1-phospholipid-binding protein"/>
    <property type="match status" value="1"/>
</dbReference>
<evidence type="ECO:0000313" key="3">
    <source>
        <dbReference type="EMBL" id="WWC87832.1"/>
    </source>
</evidence>
<sequence length="459" mass="50386">MATANRPRYDSMKSNGSSTWGVRPSSPTFSTTTTGSKVNLPENHALISRKDLRQSISCFEELMAAAKAYRNALLAMSSATAAFASAMEACSRVKGCRSSNSAIAGASGLQYLVSNHEQILADTVYRQFEIPLLEALDHYRLITADRLVAYEKALHEQSNKIRKTEAENLKHGRRRKRDLQHFRQALAELQRQVNELDDIKAGYHEEVLEGEDEIWDAVLNKVAFVVRSQLDFYEKIAGKASDPILEPLIMSIPDPFDSYGPPKEEGQIFSVLAPLGLLDSSAPQSPTPKLTRTDSSPATSTPARSSSPTKSNAPTALTTSVTSPSKAEPTTESVMGKMNGWLDSDDSQERDRDSREGRARRELSIIEERDTGSIITKDEEVASVAAEDDNRTDDVDHVESSGSSAVEIPGEETPATKEEDQEAANTGTLVNEDQMEEHHLQAEASTTKEEPPNDQTETK</sequence>
<dbReference type="PANTHER" id="PTHR38407">
    <property type="entry name" value="PROTEIN IVY1"/>
    <property type="match status" value="1"/>
</dbReference>
<feature type="compositionally biased region" description="Basic and acidic residues" evidence="2">
    <location>
        <begin position="388"/>
        <end position="399"/>
    </location>
</feature>
<dbReference type="InterPro" id="IPR037470">
    <property type="entry name" value="IVY1"/>
</dbReference>
<evidence type="ECO:0000313" key="4">
    <source>
        <dbReference type="Proteomes" id="UP001355207"/>
    </source>
</evidence>
<dbReference type="EMBL" id="CP144100">
    <property type="protein sequence ID" value="WWC87832.1"/>
    <property type="molecule type" value="Genomic_DNA"/>
</dbReference>
<dbReference type="Gene3D" id="1.20.1270.60">
    <property type="entry name" value="Arfaptin homology (AH) domain/BAR domain"/>
    <property type="match status" value="1"/>
</dbReference>
<dbReference type="PANTHER" id="PTHR38407:SF1">
    <property type="entry name" value="PROTEIN IVY1"/>
    <property type="match status" value="1"/>
</dbReference>
<feature type="compositionally biased region" description="Low complexity" evidence="2">
    <location>
        <begin position="293"/>
        <end position="309"/>
    </location>
</feature>
<keyword evidence="4" id="KW-1185">Reference proteome</keyword>
<evidence type="ECO:0000256" key="2">
    <source>
        <dbReference type="SAM" id="MobiDB-lite"/>
    </source>
</evidence>
<dbReference type="GO" id="GO:0005543">
    <property type="term" value="F:phospholipid binding"/>
    <property type="evidence" value="ECO:0007669"/>
    <property type="project" value="InterPro"/>
</dbReference>
<dbReference type="GO" id="GO:0000329">
    <property type="term" value="C:fungal-type vacuole membrane"/>
    <property type="evidence" value="ECO:0007669"/>
    <property type="project" value="InterPro"/>
</dbReference>
<feature type="compositionally biased region" description="Low complexity" evidence="2">
    <location>
        <begin position="24"/>
        <end position="35"/>
    </location>
</feature>
<feature type="region of interest" description="Disordered" evidence="2">
    <location>
        <begin position="280"/>
        <end position="459"/>
    </location>
</feature>
<name>A0AAX4JQW8_9TREE</name>
<dbReference type="Proteomes" id="UP001355207">
    <property type="component" value="Chromosome 3"/>
</dbReference>
<dbReference type="InterPro" id="IPR027267">
    <property type="entry name" value="AH/BAR_dom_sf"/>
</dbReference>